<dbReference type="EMBL" id="JAMQGO010000002">
    <property type="protein sequence ID" value="MCM2561686.1"/>
    <property type="molecule type" value="Genomic_DNA"/>
</dbReference>
<sequence>MMPDGPQTTPANPVTDSACPVCTAPAPHFLQADGYDYFRCPTCQARFLDPVRHPSRDAEKTTYLLHENDPGDPRYRRFLSKLADPLMTRLAPDSQGLDYGCGPGPALAHMLREAGHEVALFDPFFAPDPAPLNRTYDFVTCTEVAEHFHHPASEFDRLFGLVRPGGWLAIMTCFQTDDARFANWYYRKDPTHVVFYREDTFRYLAGRKGWRCEVPIKDVAFMQCPEARQ</sequence>
<keyword evidence="1" id="KW-0808">Transferase</keyword>
<gene>
    <name evidence="1" type="ORF">M8744_05965</name>
</gene>
<accession>A0ACC5ZTN7</accession>
<proteinExistence type="predicted"/>
<comment type="caution">
    <text evidence="1">The sequence shown here is derived from an EMBL/GenBank/DDBJ whole genome shotgun (WGS) entry which is preliminary data.</text>
</comment>
<protein>
    <submittedName>
        <fullName evidence="1">Class I SAM-dependent methyltransferase</fullName>
    </submittedName>
</protein>
<evidence type="ECO:0000313" key="2">
    <source>
        <dbReference type="Proteomes" id="UP001203036"/>
    </source>
</evidence>
<evidence type="ECO:0000313" key="1">
    <source>
        <dbReference type="EMBL" id="MCM2561686.1"/>
    </source>
</evidence>
<keyword evidence="2" id="KW-1185">Reference proteome</keyword>
<organism evidence="1 2">
    <name type="scientific">Lutimaribacter degradans</name>
    <dbReference type="NCBI Taxonomy" id="2945989"/>
    <lineage>
        <taxon>Bacteria</taxon>
        <taxon>Pseudomonadati</taxon>
        <taxon>Pseudomonadota</taxon>
        <taxon>Alphaproteobacteria</taxon>
        <taxon>Rhodobacterales</taxon>
        <taxon>Roseobacteraceae</taxon>
        <taxon>Lutimaribacter</taxon>
    </lineage>
</organism>
<keyword evidence="1" id="KW-0489">Methyltransferase</keyword>
<name>A0ACC5ZTN7_9RHOB</name>
<reference evidence="1" key="1">
    <citation type="submission" date="2022-06" db="EMBL/GenBank/DDBJ databases">
        <title>Lutimaribacter sp. EGI FJ00013, a novel bacterium isolated from a salt lake sediment enrichment.</title>
        <authorList>
            <person name="Gao L."/>
            <person name="Fang B.-Z."/>
            <person name="Li W.-J."/>
        </authorList>
    </citation>
    <scope>NUCLEOTIDE SEQUENCE</scope>
    <source>
        <strain evidence="1">EGI FJ00013</strain>
    </source>
</reference>
<dbReference type="Proteomes" id="UP001203036">
    <property type="component" value="Unassembled WGS sequence"/>
</dbReference>